<dbReference type="STRING" id="1414654.BFR47_12895"/>
<dbReference type="CDD" id="cd05242">
    <property type="entry name" value="SDR_a8"/>
    <property type="match status" value="1"/>
</dbReference>
<dbReference type="Gene3D" id="3.40.50.720">
    <property type="entry name" value="NAD(P)-binding Rossmann-like Domain"/>
    <property type="match status" value="1"/>
</dbReference>
<dbReference type="EMBL" id="MDKE01000015">
    <property type="protein sequence ID" value="OIN10428.1"/>
    <property type="molecule type" value="Genomic_DNA"/>
</dbReference>
<comment type="caution">
    <text evidence="4">The sequence shown here is derived from an EMBL/GenBank/DDBJ whole genome shotgun (WGS) entry which is preliminary data.</text>
</comment>
<dbReference type="PANTHER" id="PTHR11092">
    <property type="entry name" value="SUGAR NUCLEOTIDE EPIMERASE RELATED"/>
    <property type="match status" value="1"/>
</dbReference>
<evidence type="ECO:0000256" key="1">
    <source>
        <dbReference type="ARBA" id="ARBA00009353"/>
    </source>
</evidence>
<dbReference type="Proteomes" id="UP000243073">
    <property type="component" value="Unassembled WGS sequence"/>
</dbReference>
<dbReference type="Pfam" id="PF01370">
    <property type="entry name" value="Epimerase"/>
    <property type="match status" value="1"/>
</dbReference>
<dbReference type="RefSeq" id="WP_071472401.1">
    <property type="nucleotide sequence ID" value="NZ_MDKE01000015.1"/>
</dbReference>
<organism evidence="4 5">
    <name type="scientific">Oceanisphaera psychrotolerans</name>
    <dbReference type="NCBI Taxonomy" id="1414654"/>
    <lineage>
        <taxon>Bacteria</taxon>
        <taxon>Pseudomonadati</taxon>
        <taxon>Pseudomonadota</taxon>
        <taxon>Gammaproteobacteria</taxon>
        <taxon>Aeromonadales</taxon>
        <taxon>Aeromonadaceae</taxon>
        <taxon>Oceanisphaera</taxon>
    </lineage>
</organism>
<sequence length="302" mass="33968">MNILLTGGTGFIGHRLMSHLRPHHQVTVLSRNPNKVYQRLGHDIRAIASLDELENLDRFDAVINLAGEPIADKRWSQEQKDRICQSRWQLTRQLVEKLTAGRQPPRVMISGSAVGFYGRQGDSLVDEDSNPHPEFSHEVCARWEQLAQAAESEHTRVCRIRLGVVLGAEGGALKKMLPGYRFGLGGPIGSGKQYMSWIHIEDVVNLILFLLEHEECSGPFNATSPEPVTNEHFSQSLARVLSKPHFARVPAWAMRLLFGEMADLLLTGQRVMPVRLQQAGFHFRYPTLDKALKETLNTPQGR</sequence>
<comment type="similarity">
    <text evidence="1">Belongs to the NAD(P)-dependent epimerase/dehydratase family. SDR39U1 subfamily.</text>
</comment>
<evidence type="ECO:0000313" key="4">
    <source>
        <dbReference type="EMBL" id="OIN10428.1"/>
    </source>
</evidence>
<dbReference type="InterPro" id="IPR036291">
    <property type="entry name" value="NAD(P)-bd_dom_sf"/>
</dbReference>
<dbReference type="SUPFAM" id="SSF51735">
    <property type="entry name" value="NAD(P)-binding Rossmann-fold domains"/>
    <property type="match status" value="1"/>
</dbReference>
<keyword evidence="5" id="KW-1185">Reference proteome</keyword>
<dbReference type="OrthoDB" id="9801773at2"/>
<evidence type="ECO:0000313" key="5">
    <source>
        <dbReference type="Proteomes" id="UP000243073"/>
    </source>
</evidence>
<feature type="domain" description="NAD-dependent epimerase/dehydratase" evidence="2">
    <location>
        <begin position="3"/>
        <end position="215"/>
    </location>
</feature>
<dbReference type="PANTHER" id="PTHR11092:SF0">
    <property type="entry name" value="EPIMERASE FAMILY PROTEIN SDR39U1"/>
    <property type="match status" value="1"/>
</dbReference>
<name>A0A1J4QEN5_9GAMM</name>
<protein>
    <submittedName>
        <fullName evidence="4">TIGR01777 family protein</fullName>
    </submittedName>
</protein>
<evidence type="ECO:0000259" key="3">
    <source>
        <dbReference type="Pfam" id="PF08338"/>
    </source>
</evidence>
<dbReference type="InterPro" id="IPR010099">
    <property type="entry name" value="SDR39U1"/>
</dbReference>
<dbReference type="AlphaFoldDB" id="A0A1J4QEN5"/>
<reference evidence="4 5" key="1">
    <citation type="submission" date="2016-07" db="EMBL/GenBank/DDBJ databases">
        <title>Draft Genome Sequence of Oceanisphaera psychrotolerans, isolated from coastal sediment samples.</title>
        <authorList>
            <person name="Zhuo S."/>
            <person name="Ruan Z."/>
        </authorList>
    </citation>
    <scope>NUCLEOTIDE SEQUENCE [LARGE SCALE GENOMIC DNA]</scope>
    <source>
        <strain evidence="4 5">LAM-WHM-ZC</strain>
    </source>
</reference>
<proteinExistence type="inferred from homology"/>
<dbReference type="Pfam" id="PF08338">
    <property type="entry name" value="DUF1731"/>
    <property type="match status" value="1"/>
</dbReference>
<dbReference type="InterPro" id="IPR013549">
    <property type="entry name" value="DUF1731"/>
</dbReference>
<evidence type="ECO:0000259" key="2">
    <source>
        <dbReference type="Pfam" id="PF01370"/>
    </source>
</evidence>
<feature type="domain" description="DUF1731" evidence="3">
    <location>
        <begin position="249"/>
        <end position="294"/>
    </location>
</feature>
<dbReference type="InterPro" id="IPR001509">
    <property type="entry name" value="Epimerase_deHydtase"/>
</dbReference>
<accession>A0A1J4QEN5</accession>
<gene>
    <name evidence="4" type="ORF">BFR47_12895</name>
</gene>
<dbReference type="NCBIfam" id="TIGR01777">
    <property type="entry name" value="yfcH"/>
    <property type="match status" value="1"/>
</dbReference>